<dbReference type="InterPro" id="IPR021586">
    <property type="entry name" value="Tscrpt_reg_TrmB_C"/>
</dbReference>
<accession>A0A941IUR3</accession>
<dbReference type="EMBL" id="JAGSOG010000239">
    <property type="protein sequence ID" value="MBR7837898.1"/>
    <property type="molecule type" value="Genomic_DNA"/>
</dbReference>
<name>A0A941IUR3_9ACTN</name>
<dbReference type="InterPro" id="IPR051797">
    <property type="entry name" value="TrmB-like"/>
</dbReference>
<dbReference type="PANTHER" id="PTHR34293:SF1">
    <property type="entry name" value="HTH-TYPE TRANSCRIPTIONAL REGULATOR TRMBL2"/>
    <property type="match status" value="1"/>
</dbReference>
<keyword evidence="4" id="KW-1185">Reference proteome</keyword>
<reference evidence="3" key="1">
    <citation type="submission" date="2021-04" db="EMBL/GenBank/DDBJ databases">
        <title>Genome based classification of Actinospica acidithermotolerans sp. nov., an actinobacterium isolated from an Indonesian hot spring.</title>
        <authorList>
            <person name="Kusuma A.B."/>
            <person name="Putra K.E."/>
            <person name="Nafisah S."/>
            <person name="Loh J."/>
            <person name="Nouioui I."/>
            <person name="Goodfellow M."/>
        </authorList>
    </citation>
    <scope>NUCLEOTIDE SEQUENCE</scope>
    <source>
        <strain evidence="3">CSCA 57</strain>
    </source>
</reference>
<dbReference type="InterPro" id="IPR036388">
    <property type="entry name" value="WH-like_DNA-bd_sf"/>
</dbReference>
<organism evidence="3 4">
    <name type="scientific">Actinospica durhamensis</name>
    <dbReference type="NCBI Taxonomy" id="1508375"/>
    <lineage>
        <taxon>Bacteria</taxon>
        <taxon>Bacillati</taxon>
        <taxon>Actinomycetota</taxon>
        <taxon>Actinomycetes</taxon>
        <taxon>Catenulisporales</taxon>
        <taxon>Actinospicaceae</taxon>
        <taxon>Actinospica</taxon>
    </lineage>
</organism>
<dbReference type="InterPro" id="IPR002831">
    <property type="entry name" value="Tscrpt_reg_TrmB_N"/>
</dbReference>
<dbReference type="RefSeq" id="WP_212532360.1">
    <property type="nucleotide sequence ID" value="NZ_JAGSOG010000239.1"/>
</dbReference>
<evidence type="ECO:0000259" key="1">
    <source>
        <dbReference type="Pfam" id="PF01978"/>
    </source>
</evidence>
<dbReference type="Proteomes" id="UP000675781">
    <property type="component" value="Unassembled WGS sequence"/>
</dbReference>
<dbReference type="Gene3D" id="1.10.10.10">
    <property type="entry name" value="Winged helix-like DNA-binding domain superfamily/Winged helix DNA-binding domain"/>
    <property type="match status" value="1"/>
</dbReference>
<dbReference type="AlphaFoldDB" id="A0A941IUR3"/>
<feature type="domain" description="Transcription regulator TrmB N-terminal" evidence="1">
    <location>
        <begin position="7"/>
        <end position="72"/>
    </location>
</feature>
<proteinExistence type="predicted"/>
<dbReference type="InterPro" id="IPR036390">
    <property type="entry name" value="WH_DNA-bd_sf"/>
</dbReference>
<evidence type="ECO:0000313" key="4">
    <source>
        <dbReference type="Proteomes" id="UP000675781"/>
    </source>
</evidence>
<gene>
    <name evidence="3" type="ORF">KDL01_31785</name>
</gene>
<dbReference type="SUPFAM" id="SSF46785">
    <property type="entry name" value="Winged helix' DNA-binding domain"/>
    <property type="match status" value="1"/>
</dbReference>
<evidence type="ECO:0000259" key="2">
    <source>
        <dbReference type="Pfam" id="PF11495"/>
    </source>
</evidence>
<comment type="caution">
    <text evidence="3">The sequence shown here is derived from an EMBL/GenBank/DDBJ whole genome shotgun (WGS) entry which is preliminary data.</text>
</comment>
<sequence length="288" mass="30823">MIDRLCALGFTTQEARVYLALLQQPCATGYELAKGAGLQRANVYQVLASLTDRGVVARVSDETPARFVASAPADVFGRIKRQTADRADSLIADLAALSPAQDRAAFTLRDREAVIDRSASLVGEAERRVAVCLHAADLDWLAAPLRAAAQSGRQVVVNVFGDAELDFGEVYRHEPSNLAVGGHLLTLAVDHSAALVASLDEPVGAVFTRNPALVRVVEKLIRDETYMAAIFERLRPELEAAFGPHLVNLRTRLLPPDQAEQLISIVGFGAGGDAVAHLLADAPDGRTD</sequence>
<dbReference type="Pfam" id="PF11495">
    <property type="entry name" value="Regulator_TrmB"/>
    <property type="match status" value="1"/>
</dbReference>
<protein>
    <submittedName>
        <fullName evidence="3">TrmB family transcriptional regulator</fullName>
    </submittedName>
</protein>
<dbReference type="Pfam" id="PF01978">
    <property type="entry name" value="TrmB"/>
    <property type="match status" value="1"/>
</dbReference>
<evidence type="ECO:0000313" key="3">
    <source>
        <dbReference type="EMBL" id="MBR7837898.1"/>
    </source>
</evidence>
<feature type="domain" description="Transcription regulator TrmB C-terminal" evidence="2">
    <location>
        <begin position="107"/>
        <end position="199"/>
    </location>
</feature>
<dbReference type="PANTHER" id="PTHR34293">
    <property type="entry name" value="HTH-TYPE TRANSCRIPTIONAL REGULATOR TRMBL2"/>
    <property type="match status" value="1"/>
</dbReference>